<protein>
    <submittedName>
        <fullName evidence="10">Ger(X)C family spore germination protein</fullName>
    </submittedName>
</protein>
<dbReference type="InterPro" id="IPR057336">
    <property type="entry name" value="GerAC_N"/>
</dbReference>
<accession>A0ABW2UYK8</accession>
<dbReference type="RefSeq" id="WP_138790248.1">
    <property type="nucleotide sequence ID" value="NZ_JBHTGQ010000008.1"/>
</dbReference>
<evidence type="ECO:0000256" key="1">
    <source>
        <dbReference type="ARBA" id="ARBA00004635"/>
    </source>
</evidence>
<evidence type="ECO:0000256" key="6">
    <source>
        <dbReference type="ARBA" id="ARBA00023139"/>
    </source>
</evidence>
<evidence type="ECO:0000259" key="9">
    <source>
        <dbReference type="Pfam" id="PF25198"/>
    </source>
</evidence>
<dbReference type="InterPro" id="IPR046953">
    <property type="entry name" value="Spore_GerAC-like_C"/>
</dbReference>
<evidence type="ECO:0000259" key="8">
    <source>
        <dbReference type="Pfam" id="PF05504"/>
    </source>
</evidence>
<comment type="similarity">
    <text evidence="2">Belongs to the GerABKC lipoprotein family.</text>
</comment>
<organism evidence="10 11">
    <name type="scientific">Paenibacillus thermoaerophilus</name>
    <dbReference type="NCBI Taxonomy" id="1215385"/>
    <lineage>
        <taxon>Bacteria</taxon>
        <taxon>Bacillati</taxon>
        <taxon>Bacillota</taxon>
        <taxon>Bacilli</taxon>
        <taxon>Bacillales</taxon>
        <taxon>Paenibacillaceae</taxon>
        <taxon>Paenibacillus</taxon>
    </lineage>
</organism>
<dbReference type="PANTHER" id="PTHR35789:SF1">
    <property type="entry name" value="SPORE GERMINATION PROTEIN B3"/>
    <property type="match status" value="1"/>
</dbReference>
<dbReference type="Proteomes" id="UP001596528">
    <property type="component" value="Unassembled WGS sequence"/>
</dbReference>
<dbReference type="InterPro" id="IPR038501">
    <property type="entry name" value="Spore_GerAC_C_sf"/>
</dbReference>
<keyword evidence="7" id="KW-0449">Lipoprotein</keyword>
<dbReference type="NCBIfam" id="TIGR02887">
    <property type="entry name" value="spore_ger_x_C"/>
    <property type="match status" value="1"/>
</dbReference>
<gene>
    <name evidence="10" type="ORF">ACFQWB_03325</name>
</gene>
<dbReference type="PROSITE" id="PS51257">
    <property type="entry name" value="PROKAR_LIPOPROTEIN"/>
    <property type="match status" value="1"/>
</dbReference>
<reference evidence="11" key="1">
    <citation type="journal article" date="2019" name="Int. J. Syst. Evol. Microbiol.">
        <title>The Global Catalogue of Microorganisms (GCM) 10K type strain sequencing project: providing services to taxonomists for standard genome sequencing and annotation.</title>
        <authorList>
            <consortium name="The Broad Institute Genomics Platform"/>
            <consortium name="The Broad Institute Genome Sequencing Center for Infectious Disease"/>
            <person name="Wu L."/>
            <person name="Ma J."/>
        </authorList>
    </citation>
    <scope>NUCLEOTIDE SEQUENCE [LARGE SCALE GENOMIC DNA]</scope>
    <source>
        <strain evidence="11">JCM 18657</strain>
    </source>
</reference>
<proteinExistence type="inferred from homology"/>
<keyword evidence="11" id="KW-1185">Reference proteome</keyword>
<keyword evidence="4" id="KW-0732">Signal</keyword>
<evidence type="ECO:0000256" key="2">
    <source>
        <dbReference type="ARBA" id="ARBA00007886"/>
    </source>
</evidence>
<dbReference type="Gene3D" id="3.30.300.210">
    <property type="entry name" value="Nutrient germinant receptor protein C, domain 3"/>
    <property type="match status" value="1"/>
</dbReference>
<evidence type="ECO:0000256" key="7">
    <source>
        <dbReference type="ARBA" id="ARBA00023288"/>
    </source>
</evidence>
<dbReference type="PANTHER" id="PTHR35789">
    <property type="entry name" value="SPORE GERMINATION PROTEIN B3"/>
    <property type="match status" value="1"/>
</dbReference>
<keyword evidence="6" id="KW-0564">Palmitate</keyword>
<dbReference type="EMBL" id="JBHTGQ010000008">
    <property type="protein sequence ID" value="MFC7748977.1"/>
    <property type="molecule type" value="Genomic_DNA"/>
</dbReference>
<dbReference type="Pfam" id="PF05504">
    <property type="entry name" value="Spore_GerAC"/>
    <property type="match status" value="1"/>
</dbReference>
<keyword evidence="3" id="KW-0309">Germination</keyword>
<evidence type="ECO:0000313" key="10">
    <source>
        <dbReference type="EMBL" id="MFC7748977.1"/>
    </source>
</evidence>
<evidence type="ECO:0000256" key="4">
    <source>
        <dbReference type="ARBA" id="ARBA00022729"/>
    </source>
</evidence>
<evidence type="ECO:0000256" key="5">
    <source>
        <dbReference type="ARBA" id="ARBA00023136"/>
    </source>
</evidence>
<comment type="subcellular location">
    <subcellularLocation>
        <location evidence="1">Membrane</location>
        <topology evidence="1">Lipid-anchor</topology>
    </subcellularLocation>
</comment>
<feature type="domain" description="Spore germination GerAC-like C-terminal" evidence="8">
    <location>
        <begin position="217"/>
        <end position="375"/>
    </location>
</feature>
<name>A0ABW2UYK8_9BACL</name>
<evidence type="ECO:0000256" key="3">
    <source>
        <dbReference type="ARBA" id="ARBA00022544"/>
    </source>
</evidence>
<comment type="caution">
    <text evidence="10">The sequence shown here is derived from an EMBL/GenBank/DDBJ whole genome shotgun (WGS) entry which is preliminary data.</text>
</comment>
<dbReference type="Pfam" id="PF25198">
    <property type="entry name" value="Spore_GerAC_N"/>
    <property type="match status" value="1"/>
</dbReference>
<feature type="domain" description="Spore germination protein N-terminal" evidence="9">
    <location>
        <begin position="24"/>
        <end position="199"/>
    </location>
</feature>
<evidence type="ECO:0000313" key="11">
    <source>
        <dbReference type="Proteomes" id="UP001596528"/>
    </source>
</evidence>
<keyword evidence="5" id="KW-0472">Membrane</keyword>
<dbReference type="InterPro" id="IPR008844">
    <property type="entry name" value="Spore_GerAC-like"/>
</dbReference>
<sequence length="390" mass="45214">MKRLNVSLVLLAMVAVTTGCWSNREVHDITYPSAIGVDYQDGDYIVYLQILDFSSVAKLEGQQKKTEAPVWVGKGAGKSFTEAANRLYRTSQQLVTWGHVEAIVFSESMLRDNRYQEVLELVNRYREIRYLIWAFSTKEPIDELFNVIPFFRLSPKSSILNNPEEIYRQRSLIRPIRLYQFIMLMKEKALAAYLPCLTINRDQWMESGRNHSLLEYNGLDLFQSQRYMGQMKVTDLEGLPWMREDTVRMPLPIGEEDKPAAVLVLENPNIKIKPDVQGDRAYFDVTVSVKAQINEQHQELTERELVQLAGQKIEEQIRSTYRKAYERNVDIYNLGESLFRRNPATFHRLTDGNRFILHQDALRNVKVTVRLSSTGRYKFQPGMSDSGTNP</sequence>